<dbReference type="EMBL" id="JAJJMO010000001">
    <property type="protein sequence ID" value="MCC9071693.1"/>
    <property type="molecule type" value="Genomic_DNA"/>
</dbReference>
<evidence type="ECO:0008006" key="3">
    <source>
        <dbReference type="Google" id="ProtNLM"/>
    </source>
</evidence>
<name>A0ABS8MSE0_9FLAO</name>
<accession>A0ABS8MSE0</accession>
<gene>
    <name evidence="1" type="ORF">LNQ49_08890</name>
</gene>
<protein>
    <recommendedName>
        <fullName evidence="3">Glycosyl transferase family 2</fullName>
    </recommendedName>
</protein>
<evidence type="ECO:0000313" key="2">
    <source>
        <dbReference type="Proteomes" id="UP001430919"/>
    </source>
</evidence>
<dbReference type="RefSeq" id="WP_229988373.1">
    <property type="nucleotide sequence ID" value="NZ_JAJJMO010000001.1"/>
</dbReference>
<organism evidence="1 2">
    <name type="scientific">Flavobacterium pisciphilum</name>
    <dbReference type="NCBI Taxonomy" id="2893755"/>
    <lineage>
        <taxon>Bacteria</taxon>
        <taxon>Pseudomonadati</taxon>
        <taxon>Bacteroidota</taxon>
        <taxon>Flavobacteriia</taxon>
        <taxon>Flavobacteriales</taxon>
        <taxon>Flavobacteriaceae</taxon>
        <taxon>Flavobacterium</taxon>
    </lineage>
</organism>
<reference evidence="1" key="1">
    <citation type="submission" date="2021-11" db="EMBL/GenBank/DDBJ databases">
        <title>Description of novel Flavobacterium species.</title>
        <authorList>
            <person name="Saticioglu I.B."/>
            <person name="Ay H."/>
            <person name="Altun S."/>
            <person name="Duman M."/>
        </authorList>
    </citation>
    <scope>NUCLEOTIDE SEQUENCE</scope>
    <source>
        <strain evidence="1">F-65</strain>
    </source>
</reference>
<evidence type="ECO:0000313" key="1">
    <source>
        <dbReference type="EMBL" id="MCC9071693.1"/>
    </source>
</evidence>
<proteinExistence type="predicted"/>
<dbReference type="Proteomes" id="UP001430919">
    <property type="component" value="Unassembled WGS sequence"/>
</dbReference>
<sequence>MVVEKSKIAILSTVINFDLYAKSSRLFPENIRKYVIDGRNGMYGIDSLFYTMKKLKNKNIEWLIMADEDVLFYDAKIVFDIINKMQSENYTVCGIRDGGMIAHRIYNPYVINTFFSIINFQELEKIWDKNEVIKNGYILNNEFNDDLTSLQAEYNCNSLYEPYYCFYLWLRRKNKKFIFLNTEMSNDQITNSVMYNDKIILYHTWFARAYGNSAKHTKRIDDIFNLLSFEENKILDPIIFKDYTFFWIKKIKKNYKRTIRKFNIRIK</sequence>
<keyword evidence="2" id="KW-1185">Reference proteome</keyword>
<comment type="caution">
    <text evidence="1">The sequence shown here is derived from an EMBL/GenBank/DDBJ whole genome shotgun (WGS) entry which is preliminary data.</text>
</comment>